<dbReference type="PATRIC" id="fig|649742.3.peg.1442"/>
<proteinExistence type="predicted"/>
<keyword evidence="3" id="KW-0234">DNA repair</keyword>
<evidence type="ECO:0000256" key="3">
    <source>
        <dbReference type="ARBA" id="ARBA00023204"/>
    </source>
</evidence>
<keyword evidence="2" id="KW-0347">Helicase</keyword>
<dbReference type="SUPFAM" id="SSF52980">
    <property type="entry name" value="Restriction endonuclease-like"/>
    <property type="match status" value="1"/>
</dbReference>
<evidence type="ECO:0000259" key="4">
    <source>
        <dbReference type="Pfam" id="PF12705"/>
    </source>
</evidence>
<sequence>MRAGGVSVVFMTDLITPSTAERTWEPALSASRAKEYERCPLQYRLHVLDGYREPETRAKALGTIVHAVLEKLFALPAQQRTPEAARGQVWPQYEALASKNPEVPALFSDDADRDAWLDEARAVVDGYFAIEQPQWIAPAALEQRVTTTTSGGVRLLGFIDRVDRAPDGRLRVVDYKTGKAPGPRYVDEALYQLRFYALLLARTQVLPSRMQLVYLKAGQVITFDPEAGDIASFERHIDQLWDSIARDIENDSFAPRKNPLCNWCGVRSLCPVFGGTTPPLPEQHARWLSRTRLG</sequence>
<dbReference type="GO" id="GO:0006281">
    <property type="term" value="P:DNA repair"/>
    <property type="evidence" value="ECO:0007669"/>
    <property type="project" value="UniProtKB-KW"/>
</dbReference>
<keyword evidence="1" id="KW-0227">DNA damage</keyword>
<organism evidence="5 6">
    <name type="scientific">Schaalia odontolytica F0309</name>
    <dbReference type="NCBI Taxonomy" id="649742"/>
    <lineage>
        <taxon>Bacteria</taxon>
        <taxon>Bacillati</taxon>
        <taxon>Actinomycetota</taxon>
        <taxon>Actinomycetes</taxon>
        <taxon>Actinomycetales</taxon>
        <taxon>Actinomycetaceae</taxon>
        <taxon>Schaalia</taxon>
    </lineage>
</organism>
<name>D4U1J5_9ACTO</name>
<feature type="domain" description="PD-(D/E)XK endonuclease-like" evidence="4">
    <location>
        <begin position="28"/>
        <end position="271"/>
    </location>
</feature>
<dbReference type="EMBL" id="ACYT02000075">
    <property type="protein sequence ID" value="EFF78954.1"/>
    <property type="molecule type" value="Genomic_DNA"/>
</dbReference>
<dbReference type="InterPro" id="IPR011604">
    <property type="entry name" value="PDDEXK-like_dom_sf"/>
</dbReference>
<dbReference type="InterPro" id="IPR011335">
    <property type="entry name" value="Restrct_endonuc-II-like"/>
</dbReference>
<keyword evidence="2" id="KW-0067">ATP-binding</keyword>
<gene>
    <name evidence="5" type="ORF">HMPREF0970_02096</name>
</gene>
<reference evidence="5 6" key="1">
    <citation type="submission" date="2009-10" db="EMBL/GenBank/DDBJ databases">
        <authorList>
            <person name="Weinstock G."/>
            <person name="Sodergren E."/>
            <person name="Clifton S."/>
            <person name="Fulton L."/>
            <person name="Fulton B."/>
            <person name="Courtney L."/>
            <person name="Fronick C."/>
            <person name="Harrison M."/>
            <person name="Strong C."/>
            <person name="Farmer C."/>
            <person name="Delahaunty K."/>
            <person name="Markovic C."/>
            <person name="Hall O."/>
            <person name="Minx P."/>
            <person name="Tomlinson C."/>
            <person name="Mitreva M."/>
            <person name="Nelson J."/>
            <person name="Hou S."/>
            <person name="Wollam A."/>
            <person name="Pepin K.H."/>
            <person name="Johnson M."/>
            <person name="Bhonagiri V."/>
            <person name="Nash W.E."/>
            <person name="Warren W."/>
            <person name="Chinwalla A."/>
            <person name="Mardis E.R."/>
            <person name="Wilson R.K."/>
        </authorList>
    </citation>
    <scope>NUCLEOTIDE SEQUENCE [LARGE SCALE GENOMIC DNA]</scope>
    <source>
        <strain evidence="5 6">F0309</strain>
    </source>
</reference>
<dbReference type="Pfam" id="PF12705">
    <property type="entry name" value="PDDEXK_1"/>
    <property type="match status" value="1"/>
</dbReference>
<dbReference type="AlphaFoldDB" id="D4U1J5"/>
<dbReference type="HOGENOM" id="CLU_049030_0_0_11"/>
<evidence type="ECO:0000313" key="6">
    <source>
        <dbReference type="Proteomes" id="UP000003150"/>
    </source>
</evidence>
<evidence type="ECO:0000256" key="2">
    <source>
        <dbReference type="ARBA" id="ARBA00022806"/>
    </source>
</evidence>
<keyword evidence="2" id="KW-0378">Hydrolase</keyword>
<keyword evidence="2" id="KW-0547">Nucleotide-binding</keyword>
<comment type="caution">
    <text evidence="5">The sequence shown here is derived from an EMBL/GenBank/DDBJ whole genome shotgun (WGS) entry which is preliminary data.</text>
</comment>
<evidence type="ECO:0000313" key="5">
    <source>
        <dbReference type="EMBL" id="EFF78954.1"/>
    </source>
</evidence>
<protein>
    <recommendedName>
        <fullName evidence="4">PD-(D/E)XK endonuclease-like domain-containing protein</fullName>
    </recommendedName>
</protein>
<dbReference type="Gene3D" id="3.90.320.10">
    <property type="match status" value="1"/>
</dbReference>
<dbReference type="InterPro" id="IPR038726">
    <property type="entry name" value="PDDEXK_AddAB-type"/>
</dbReference>
<dbReference type="GO" id="GO:0004386">
    <property type="term" value="F:helicase activity"/>
    <property type="evidence" value="ECO:0007669"/>
    <property type="project" value="UniProtKB-KW"/>
</dbReference>
<evidence type="ECO:0000256" key="1">
    <source>
        <dbReference type="ARBA" id="ARBA00022763"/>
    </source>
</evidence>
<accession>D4U1J5</accession>
<dbReference type="Proteomes" id="UP000003150">
    <property type="component" value="Unassembled WGS sequence"/>
</dbReference>